<reference evidence="2 3" key="1">
    <citation type="journal article" date="2007" name="Science">
        <title>Sea anemone genome reveals ancestral eumetazoan gene repertoire and genomic organization.</title>
        <authorList>
            <person name="Putnam N.H."/>
            <person name="Srivastava M."/>
            <person name="Hellsten U."/>
            <person name="Dirks B."/>
            <person name="Chapman J."/>
            <person name="Salamov A."/>
            <person name="Terry A."/>
            <person name="Shapiro H."/>
            <person name="Lindquist E."/>
            <person name="Kapitonov V.V."/>
            <person name="Jurka J."/>
            <person name="Genikhovich G."/>
            <person name="Grigoriev I.V."/>
            <person name="Lucas S.M."/>
            <person name="Steele R.E."/>
            <person name="Finnerty J.R."/>
            <person name="Technau U."/>
            <person name="Martindale M.Q."/>
            <person name="Rokhsar D.S."/>
        </authorList>
    </citation>
    <scope>NUCLEOTIDE SEQUENCE [LARGE SCALE GENOMIC DNA]</scope>
    <source>
        <strain evidence="3">CH2 X CH6</strain>
    </source>
</reference>
<gene>
    <name evidence="2" type="ORF">NEMVEDRAFT_v1g238145</name>
</gene>
<name>A7RGT5_NEMVE</name>
<protein>
    <submittedName>
        <fullName evidence="2">Uncharacterized protein</fullName>
    </submittedName>
</protein>
<organism evidence="2 3">
    <name type="scientific">Nematostella vectensis</name>
    <name type="common">Starlet sea anemone</name>
    <dbReference type="NCBI Taxonomy" id="45351"/>
    <lineage>
        <taxon>Eukaryota</taxon>
        <taxon>Metazoa</taxon>
        <taxon>Cnidaria</taxon>
        <taxon>Anthozoa</taxon>
        <taxon>Hexacorallia</taxon>
        <taxon>Actiniaria</taxon>
        <taxon>Edwardsiidae</taxon>
        <taxon>Nematostella</taxon>
    </lineage>
</organism>
<dbReference type="eggNOG" id="ENOG502SBKB">
    <property type="taxonomic scope" value="Eukaryota"/>
</dbReference>
<dbReference type="EMBL" id="DS469510">
    <property type="protein sequence ID" value="EDO49109.1"/>
    <property type="molecule type" value="Genomic_DNA"/>
</dbReference>
<dbReference type="KEGG" id="nve:5521389"/>
<proteinExistence type="predicted"/>
<evidence type="ECO:0000256" key="1">
    <source>
        <dbReference type="SAM" id="SignalP"/>
    </source>
</evidence>
<sequence>MVNRKMFVFIVACLLVALLIIIQSDVVGKPGFMVSKMSRTPPKSPLYNVVLVIIYHYPYYETLPIIRSFYEKAFRKIIVCGAEANETLGIMGVAHENGYWGYECLGKAARDYPGYEGYLQIHDDILFQWWNVFSEDRTKIWLFGDHIEFNSGGVLGGEPPTDWPWWKKTNILERTGEVFRDLRNNTEQPWINESFRIFYANSGGNDTIPTSRGDIWYIPGRLAERLGYLSSLFFKHRVFLETAVPTMMSFLDYTRNVQNPGGLYLSTKYGYGDSRDSPSTFWSEYRKNLTFLHPFKLRRHDANLRILEELVMPFVNNFVYKKILYV</sequence>
<dbReference type="PANTHER" id="PTHR31362:SF0">
    <property type="entry name" value="EXOSTOSIN DOMAIN-CONTAINING PROTEIN-RELATED"/>
    <property type="match status" value="1"/>
</dbReference>
<dbReference type="Proteomes" id="UP000001593">
    <property type="component" value="Unassembled WGS sequence"/>
</dbReference>
<accession>A7RGT5</accession>
<evidence type="ECO:0000313" key="3">
    <source>
        <dbReference type="Proteomes" id="UP000001593"/>
    </source>
</evidence>
<dbReference type="AlphaFoldDB" id="A7RGT5"/>
<dbReference type="HOGENOM" id="CLU_886524_0_0_1"/>
<dbReference type="STRING" id="45351.A7RGT5"/>
<dbReference type="OrthoDB" id="5945766at2759"/>
<keyword evidence="1" id="KW-0732">Signal</keyword>
<dbReference type="InterPro" id="IPR005049">
    <property type="entry name" value="STL-like"/>
</dbReference>
<dbReference type="PANTHER" id="PTHR31362">
    <property type="entry name" value="GLYCOSYLTRANSFERASE STELLO1-RELATED"/>
    <property type="match status" value="1"/>
</dbReference>
<dbReference type="PhylomeDB" id="A7RGT5"/>
<feature type="chain" id="PRO_5002711743" evidence="1">
    <location>
        <begin position="29"/>
        <end position="326"/>
    </location>
</feature>
<evidence type="ECO:0000313" key="2">
    <source>
        <dbReference type="EMBL" id="EDO49109.1"/>
    </source>
</evidence>
<keyword evidence="3" id="KW-1185">Reference proteome</keyword>
<dbReference type="InParanoid" id="A7RGT5"/>
<feature type="signal peptide" evidence="1">
    <location>
        <begin position="1"/>
        <end position="28"/>
    </location>
</feature>